<gene>
    <name evidence="2" type="primary">PLEST000818</name>
    <name evidence="2" type="ORF">PLESTB_000077400</name>
</gene>
<keyword evidence="3" id="KW-1185">Reference proteome</keyword>
<evidence type="ECO:0000313" key="2">
    <source>
        <dbReference type="EMBL" id="GLC48269.1"/>
    </source>
</evidence>
<dbReference type="OrthoDB" id="532557at2759"/>
<sequence length="654" mass="67192">MTARWRSPFHLNSSPQGSSADTEAHTDQPATPASPGTTATAPGRASPVSFPLGPPSTPSSNHSNSCSTSPLLLDTASSSQIRDAAFASEPPSPNDDLVPILEGSPLQPPPALSDPDKRQALASATAAPSPPQQPPPRHRQQKLRQQLEGAFDAAEQPSATTQPTDPAGVYGVYDPSGAVNYLGVSPLSGGEEREEGEVVTVATAVTASYIVDDSAAAAAVEQQAVEELFEAADQLLLPAVVTAAAAAAATTAAEEQSAADVAATALLLLSGLTAAVEGSTAAAPPTESTRTEAETAPAGPTTTPIMATKKSPAQASTAAASFPAAATKTTAAPTAGMGEVGSHPEWHDYATLPARYKTTVEALRSLAAARTMDQHWDAAEHLDVEITWDVPPIWLQGREAMRVAVWLAKWVALVQLDPMMVKMAELDDKRTQLDMLVQATIRHHRPWWLPVTWLLPNWTLTATVKLRISKGPAADGSKDVVTRIDGSLHNLGKLPLPLRLLNGAVMGYLPSATETFWSPFVGLLGDPSYRNRAEEHPTIVYKATTAAQAAATTAAERTHATVTSAVGGARATVESAADTVAGAADRVADTAAAAASGAGGGVIGGAKHLAHDTAEAVRGAVHDVAGAVKGGVAAGAEKVTEVAGKAKKAVVGQA</sequence>
<reference evidence="2 3" key="1">
    <citation type="journal article" date="2023" name="Commun. Biol.">
        <title>Reorganization of the ancestral sex-determining regions during the evolution of trioecy in Pleodorina starrii.</title>
        <authorList>
            <person name="Takahashi K."/>
            <person name="Suzuki S."/>
            <person name="Kawai-Toyooka H."/>
            <person name="Yamamoto K."/>
            <person name="Hamaji T."/>
            <person name="Ootsuki R."/>
            <person name="Yamaguchi H."/>
            <person name="Kawachi M."/>
            <person name="Higashiyama T."/>
            <person name="Nozaki H."/>
        </authorList>
    </citation>
    <scope>NUCLEOTIDE SEQUENCE [LARGE SCALE GENOMIC DNA]</scope>
    <source>
        <strain evidence="2 3">NIES-4479</strain>
    </source>
</reference>
<protein>
    <submittedName>
        <fullName evidence="2">Uncharacterized protein</fullName>
    </submittedName>
</protein>
<evidence type="ECO:0000313" key="3">
    <source>
        <dbReference type="Proteomes" id="UP001165080"/>
    </source>
</evidence>
<comment type="caution">
    <text evidence="2">The sequence shown here is derived from an EMBL/GenBank/DDBJ whole genome shotgun (WGS) entry which is preliminary data.</text>
</comment>
<name>A0A9W6EXB8_9CHLO</name>
<proteinExistence type="predicted"/>
<feature type="region of interest" description="Disordered" evidence="1">
    <location>
        <begin position="279"/>
        <end position="321"/>
    </location>
</feature>
<feature type="compositionally biased region" description="Low complexity" evidence="1">
    <location>
        <begin position="58"/>
        <end position="70"/>
    </location>
</feature>
<feature type="compositionally biased region" description="Polar residues" evidence="1">
    <location>
        <begin position="10"/>
        <end position="21"/>
    </location>
</feature>
<evidence type="ECO:0000256" key="1">
    <source>
        <dbReference type="SAM" id="MobiDB-lite"/>
    </source>
</evidence>
<dbReference type="EMBL" id="BRXU01000001">
    <property type="protein sequence ID" value="GLC48269.1"/>
    <property type="molecule type" value="Genomic_DNA"/>
</dbReference>
<dbReference type="Proteomes" id="UP001165080">
    <property type="component" value="Unassembled WGS sequence"/>
</dbReference>
<feature type="compositionally biased region" description="Low complexity" evidence="1">
    <location>
        <begin position="29"/>
        <end position="47"/>
    </location>
</feature>
<organism evidence="2 3">
    <name type="scientific">Pleodorina starrii</name>
    <dbReference type="NCBI Taxonomy" id="330485"/>
    <lineage>
        <taxon>Eukaryota</taxon>
        <taxon>Viridiplantae</taxon>
        <taxon>Chlorophyta</taxon>
        <taxon>core chlorophytes</taxon>
        <taxon>Chlorophyceae</taxon>
        <taxon>CS clade</taxon>
        <taxon>Chlamydomonadales</taxon>
        <taxon>Volvocaceae</taxon>
        <taxon>Pleodorina</taxon>
    </lineage>
</organism>
<dbReference type="AlphaFoldDB" id="A0A9W6EXB8"/>
<feature type="region of interest" description="Disordered" evidence="1">
    <location>
        <begin position="1"/>
        <end position="146"/>
    </location>
</feature>
<accession>A0A9W6EXB8</accession>
<feature type="compositionally biased region" description="Low complexity" evidence="1">
    <location>
        <begin position="294"/>
        <end position="321"/>
    </location>
</feature>